<gene>
    <name evidence="1" type="ORF">BDW02DRAFT_617963</name>
</gene>
<evidence type="ECO:0000313" key="1">
    <source>
        <dbReference type="EMBL" id="KAF1835805.1"/>
    </source>
</evidence>
<dbReference type="Proteomes" id="UP000800040">
    <property type="component" value="Unassembled WGS sequence"/>
</dbReference>
<sequence length="55" mass="5895">MLQHVPRCLHSSGPVGLIDKASRLLANSLPPAVPTSYRALADYSEVPCSTLYARA</sequence>
<proteinExistence type="predicted"/>
<evidence type="ECO:0000313" key="2">
    <source>
        <dbReference type="Proteomes" id="UP000800040"/>
    </source>
</evidence>
<organism evidence="1 2">
    <name type="scientific">Decorospora gaudefroyi</name>
    <dbReference type="NCBI Taxonomy" id="184978"/>
    <lineage>
        <taxon>Eukaryota</taxon>
        <taxon>Fungi</taxon>
        <taxon>Dikarya</taxon>
        <taxon>Ascomycota</taxon>
        <taxon>Pezizomycotina</taxon>
        <taxon>Dothideomycetes</taxon>
        <taxon>Pleosporomycetidae</taxon>
        <taxon>Pleosporales</taxon>
        <taxon>Pleosporineae</taxon>
        <taxon>Pleosporaceae</taxon>
        <taxon>Decorospora</taxon>
    </lineage>
</organism>
<name>A0A6A5KCR1_9PLEO</name>
<dbReference type="EMBL" id="ML975282">
    <property type="protein sequence ID" value="KAF1835805.1"/>
    <property type="molecule type" value="Genomic_DNA"/>
</dbReference>
<reference evidence="1" key="1">
    <citation type="submission" date="2020-01" db="EMBL/GenBank/DDBJ databases">
        <authorList>
            <consortium name="DOE Joint Genome Institute"/>
            <person name="Haridas S."/>
            <person name="Albert R."/>
            <person name="Binder M."/>
            <person name="Bloem J."/>
            <person name="Labutti K."/>
            <person name="Salamov A."/>
            <person name="Andreopoulos B."/>
            <person name="Baker S.E."/>
            <person name="Barry K."/>
            <person name="Bills G."/>
            <person name="Bluhm B.H."/>
            <person name="Cannon C."/>
            <person name="Castanera R."/>
            <person name="Culley D.E."/>
            <person name="Daum C."/>
            <person name="Ezra D."/>
            <person name="Gonzalez J.B."/>
            <person name="Henrissat B."/>
            <person name="Kuo A."/>
            <person name="Liang C."/>
            <person name="Lipzen A."/>
            <person name="Lutzoni F."/>
            <person name="Magnuson J."/>
            <person name="Mondo S."/>
            <person name="Nolan M."/>
            <person name="Ohm R."/>
            <person name="Pangilinan J."/>
            <person name="Park H.-J."/>
            <person name="Ramirez L."/>
            <person name="Alfaro M."/>
            <person name="Sun H."/>
            <person name="Tritt A."/>
            <person name="Yoshinaga Y."/>
            <person name="Zwiers L.-H."/>
            <person name="Turgeon B.G."/>
            <person name="Goodwin S.B."/>
            <person name="Spatafora J.W."/>
            <person name="Crous P.W."/>
            <person name="Grigoriev I.V."/>
        </authorList>
    </citation>
    <scope>NUCLEOTIDE SEQUENCE</scope>
    <source>
        <strain evidence="1">P77</strain>
    </source>
</reference>
<accession>A0A6A5KCR1</accession>
<dbReference type="OrthoDB" id="5420958at2759"/>
<keyword evidence="2" id="KW-1185">Reference proteome</keyword>
<dbReference type="AlphaFoldDB" id="A0A6A5KCR1"/>
<protein>
    <submittedName>
        <fullName evidence="1">Uncharacterized protein</fullName>
    </submittedName>
</protein>